<proteinExistence type="predicted"/>
<name>A0A7Y6I404_9ACTN</name>
<dbReference type="EMBL" id="JABWGN010000003">
    <property type="protein sequence ID" value="NUW31288.1"/>
    <property type="molecule type" value="Genomic_DNA"/>
</dbReference>
<organism evidence="1 2">
    <name type="scientific">Nonomuraea montanisoli</name>
    <dbReference type="NCBI Taxonomy" id="2741721"/>
    <lineage>
        <taxon>Bacteria</taxon>
        <taxon>Bacillati</taxon>
        <taxon>Actinomycetota</taxon>
        <taxon>Actinomycetes</taxon>
        <taxon>Streptosporangiales</taxon>
        <taxon>Streptosporangiaceae</taxon>
        <taxon>Nonomuraea</taxon>
    </lineage>
</organism>
<evidence type="ECO:0000313" key="1">
    <source>
        <dbReference type="EMBL" id="NUW31288.1"/>
    </source>
</evidence>
<evidence type="ECO:0000313" key="2">
    <source>
        <dbReference type="Proteomes" id="UP000586042"/>
    </source>
</evidence>
<dbReference type="RefSeq" id="WP_175588764.1">
    <property type="nucleotide sequence ID" value="NZ_JABWGN010000003.1"/>
</dbReference>
<protein>
    <submittedName>
        <fullName evidence="1">Uncharacterized protein</fullName>
    </submittedName>
</protein>
<keyword evidence="2" id="KW-1185">Reference proteome</keyword>
<reference evidence="1 2" key="1">
    <citation type="submission" date="2020-06" db="EMBL/GenBank/DDBJ databases">
        <title>Nonomuraea sp. SMC257, a novel actinomycete isolated from soil.</title>
        <authorList>
            <person name="Chanama M."/>
        </authorList>
    </citation>
    <scope>NUCLEOTIDE SEQUENCE [LARGE SCALE GENOMIC DNA]</scope>
    <source>
        <strain evidence="1 2">SMC257</strain>
    </source>
</reference>
<dbReference type="Proteomes" id="UP000586042">
    <property type="component" value="Unassembled WGS sequence"/>
</dbReference>
<sequence length="452" mass="47869">MANNVFDLAELRKLIDEQPAVPPRPPQEAAEEHEALTFPPVTLVPDAQLARLVPAVPLVADAIRLTAWTGTRPVTPEGLLPAADAAAAAETLGVDAARLRLLWIVAVNTGLLQIVRGQALRGPLPEMLTVEATLEFWDGVVMDVLDRADEGLTGSAVVDEHLAEMLATVYSVRSGVAVANLARGILQSHEVACEPGTVQLRRLAASLPAELLEALSLLAYCGLVEQTDAGRTALTPLGVWAIRRDLLREGHDAPTAAEVEVFADLSAAELVEALVKGTATQSAVAGWLERRPPEEAARELVEIAAEGTAGQRGAVGAILEELGPEAEKPLREALELPLVRRYAASWLHIRDLDAPALSADDHTWIAVDSLAALMHLSGHAAGRLDPPEPGEDLIRLVGEMPAVGHPDTVAVLDMLASAHDDPAVVKAARKAAMKARSVEHTKLGSPHPSETE</sequence>
<gene>
    <name evidence="1" type="ORF">HTZ77_07610</name>
</gene>
<accession>A0A7Y6I404</accession>
<dbReference type="AlphaFoldDB" id="A0A7Y6I404"/>
<comment type="caution">
    <text evidence="1">The sequence shown here is derived from an EMBL/GenBank/DDBJ whole genome shotgun (WGS) entry which is preliminary data.</text>
</comment>